<reference evidence="1" key="1">
    <citation type="journal article" date="2008" name="ISME J.">
        <title>Genomic patterns of recombination, clonal divergence and environment in marine microbial populations.</title>
        <authorList>
            <person name="Konstantinidis K.T."/>
            <person name="Delong E.F."/>
        </authorList>
    </citation>
    <scope>NUCLEOTIDE SEQUENCE</scope>
</reference>
<protein>
    <submittedName>
        <fullName evidence="1">Uncharacterized protein</fullName>
    </submittedName>
</protein>
<dbReference type="AlphaFoldDB" id="B3T0G6"/>
<name>B3T0G6_9ZZZZ</name>
<accession>B3T0G6</accession>
<evidence type="ECO:0000313" key="1">
    <source>
        <dbReference type="EMBL" id="ABZ06075.1"/>
    </source>
</evidence>
<organism evidence="1">
    <name type="scientific">uncultured marine microorganism HF4000_005I08</name>
    <dbReference type="NCBI Taxonomy" id="455507"/>
    <lineage>
        <taxon>unclassified sequences</taxon>
        <taxon>environmental samples</taxon>
    </lineage>
</organism>
<dbReference type="EMBL" id="EU016566">
    <property type="protein sequence ID" value="ABZ06075.1"/>
    <property type="molecule type" value="Genomic_DNA"/>
</dbReference>
<gene>
    <name evidence="1" type="ORF">ALOHA_HF4000005I08ctg1g2</name>
</gene>
<sequence>MSDDTRITRRQKTGFFFSLGNLGERCQGQKQDSTDEDEAFHHDGSILRPSTAFLKEEVHPSQIICKGRGLV</sequence>
<proteinExistence type="predicted"/>